<evidence type="ECO:0000259" key="6">
    <source>
        <dbReference type="Pfam" id="PF00881"/>
    </source>
</evidence>
<organism evidence="7 8">
    <name type="scientific">Pollutimonas bauzanensis</name>
    <dbReference type="NCBI Taxonomy" id="658167"/>
    <lineage>
        <taxon>Bacteria</taxon>
        <taxon>Pseudomonadati</taxon>
        <taxon>Pseudomonadota</taxon>
        <taxon>Betaproteobacteria</taxon>
        <taxon>Burkholderiales</taxon>
        <taxon>Alcaligenaceae</taxon>
        <taxon>Pollutimonas</taxon>
    </lineage>
</organism>
<evidence type="ECO:0000256" key="1">
    <source>
        <dbReference type="ARBA" id="ARBA00001917"/>
    </source>
</evidence>
<dbReference type="Gene3D" id="3.40.109.10">
    <property type="entry name" value="NADH Oxidase"/>
    <property type="match status" value="1"/>
</dbReference>
<gene>
    <name evidence="7" type="ORF">SAMN04488135_102328</name>
</gene>
<keyword evidence="8" id="KW-1185">Reference proteome</keyword>
<reference evidence="7 8" key="1">
    <citation type="submission" date="2016-11" db="EMBL/GenBank/DDBJ databases">
        <authorList>
            <person name="Jaros S."/>
            <person name="Januszkiewicz K."/>
            <person name="Wedrychowicz H."/>
        </authorList>
    </citation>
    <scope>NUCLEOTIDE SEQUENCE [LARGE SCALE GENOMIC DNA]</scope>
    <source>
        <strain evidence="7 8">CGMCC 1.10190</strain>
    </source>
</reference>
<evidence type="ECO:0000313" key="7">
    <source>
        <dbReference type="EMBL" id="SHH15459.1"/>
    </source>
</evidence>
<dbReference type="Proteomes" id="UP000184226">
    <property type="component" value="Unassembled WGS sequence"/>
</dbReference>
<dbReference type="SUPFAM" id="SSF55469">
    <property type="entry name" value="FMN-dependent nitroreductase-like"/>
    <property type="match status" value="1"/>
</dbReference>
<sequence>MDEFDIVAGAITSRRSVRGFLPDPVSVELISKILATASYAPSGSNIQPWNVHVVMGPKRDELSRLLLDAHRQKLPEAREYEYYPVQWRSPYIERRRATGWGLYETLGIQKGDRQASAAQHGRNYAFFGAPVVLVFAIDKDLRQGSWLDYGMFLQNIMVSARGCGLHTCPQAAIANYPGIVKRLLGIGDDQTVICAISMGYEDSSCPANQFRPPRIDLDEFVVFHS</sequence>
<evidence type="ECO:0000256" key="2">
    <source>
        <dbReference type="ARBA" id="ARBA00007118"/>
    </source>
</evidence>
<dbReference type="AlphaFoldDB" id="A0A1M5QNS0"/>
<dbReference type="OrthoDB" id="9773807at2"/>
<dbReference type="InterPro" id="IPR000415">
    <property type="entry name" value="Nitroreductase-like"/>
</dbReference>
<keyword evidence="3" id="KW-0285">Flavoprotein</keyword>
<dbReference type="EMBL" id="FQXE01000002">
    <property type="protein sequence ID" value="SHH15459.1"/>
    <property type="molecule type" value="Genomic_DNA"/>
</dbReference>
<protein>
    <submittedName>
        <fullName evidence="7">Nitroreductase</fullName>
    </submittedName>
</protein>
<evidence type="ECO:0000256" key="4">
    <source>
        <dbReference type="ARBA" id="ARBA00022643"/>
    </source>
</evidence>
<keyword evidence="5" id="KW-0560">Oxidoreductase</keyword>
<comment type="similarity">
    <text evidence="2">Belongs to the nitroreductase family.</text>
</comment>
<dbReference type="PANTHER" id="PTHR43673">
    <property type="entry name" value="NAD(P)H NITROREDUCTASE YDGI-RELATED"/>
    <property type="match status" value="1"/>
</dbReference>
<accession>A0A1M5QNS0</accession>
<dbReference type="Pfam" id="PF00881">
    <property type="entry name" value="Nitroreductase"/>
    <property type="match status" value="1"/>
</dbReference>
<dbReference type="STRING" id="658167.SAMN04488135_102328"/>
<evidence type="ECO:0000256" key="3">
    <source>
        <dbReference type="ARBA" id="ARBA00022630"/>
    </source>
</evidence>
<comment type="cofactor">
    <cofactor evidence="1">
        <name>FMN</name>
        <dbReference type="ChEBI" id="CHEBI:58210"/>
    </cofactor>
</comment>
<proteinExistence type="inferred from homology"/>
<name>A0A1M5QNS0_9BURK</name>
<feature type="domain" description="Nitroreductase" evidence="6">
    <location>
        <begin position="11"/>
        <end position="200"/>
    </location>
</feature>
<evidence type="ECO:0000256" key="5">
    <source>
        <dbReference type="ARBA" id="ARBA00023002"/>
    </source>
</evidence>
<dbReference type="CDD" id="cd02136">
    <property type="entry name" value="PnbA_NfnB-like"/>
    <property type="match status" value="1"/>
</dbReference>
<keyword evidence="4" id="KW-0288">FMN</keyword>
<evidence type="ECO:0000313" key="8">
    <source>
        <dbReference type="Proteomes" id="UP000184226"/>
    </source>
</evidence>
<dbReference type="RefSeq" id="WP_073101959.1">
    <property type="nucleotide sequence ID" value="NZ_FQXE01000002.1"/>
</dbReference>
<dbReference type="PANTHER" id="PTHR43673:SF2">
    <property type="entry name" value="NITROREDUCTASE"/>
    <property type="match status" value="1"/>
</dbReference>
<dbReference type="InterPro" id="IPR029479">
    <property type="entry name" value="Nitroreductase"/>
</dbReference>
<dbReference type="GO" id="GO:0016491">
    <property type="term" value="F:oxidoreductase activity"/>
    <property type="evidence" value="ECO:0007669"/>
    <property type="project" value="UniProtKB-KW"/>
</dbReference>